<dbReference type="PROSITE" id="PS51186">
    <property type="entry name" value="GNAT"/>
    <property type="match status" value="1"/>
</dbReference>
<dbReference type="InterPro" id="IPR000182">
    <property type="entry name" value="GNAT_dom"/>
</dbReference>
<keyword evidence="2" id="KW-0808">Transferase</keyword>
<protein>
    <submittedName>
        <fullName evidence="2">N-acetyltransferase</fullName>
    </submittedName>
</protein>
<evidence type="ECO:0000313" key="3">
    <source>
        <dbReference type="Proteomes" id="UP000279994"/>
    </source>
</evidence>
<feature type="domain" description="N-acetyltransferase" evidence="1">
    <location>
        <begin position="29"/>
        <end position="197"/>
    </location>
</feature>
<dbReference type="PANTHER" id="PTHR43792">
    <property type="entry name" value="GNAT FAMILY, PUTATIVE (AFU_ORTHOLOGUE AFUA_3G00765)-RELATED-RELATED"/>
    <property type="match status" value="1"/>
</dbReference>
<proteinExistence type="predicted"/>
<keyword evidence="3" id="KW-1185">Reference proteome</keyword>
<dbReference type="OrthoDB" id="9132139at2"/>
<evidence type="ECO:0000313" key="2">
    <source>
        <dbReference type="EMBL" id="RNM14053.1"/>
    </source>
</evidence>
<dbReference type="SUPFAM" id="SSF55729">
    <property type="entry name" value="Acyl-CoA N-acyltransferases (Nat)"/>
    <property type="match status" value="1"/>
</dbReference>
<dbReference type="InterPro" id="IPR051531">
    <property type="entry name" value="N-acetyltransferase"/>
</dbReference>
<evidence type="ECO:0000259" key="1">
    <source>
        <dbReference type="PROSITE" id="PS51186"/>
    </source>
</evidence>
<gene>
    <name evidence="2" type="ORF">EFL26_14035</name>
</gene>
<comment type="caution">
    <text evidence="2">The sequence shown here is derived from an EMBL/GenBank/DDBJ whole genome shotgun (WGS) entry which is preliminary data.</text>
</comment>
<dbReference type="AlphaFoldDB" id="A0A3N0GNK3"/>
<dbReference type="Proteomes" id="UP000279994">
    <property type="component" value="Unassembled WGS sequence"/>
</dbReference>
<dbReference type="EMBL" id="RJSF01000040">
    <property type="protein sequence ID" value="RNM14053.1"/>
    <property type="molecule type" value="Genomic_DNA"/>
</dbReference>
<dbReference type="Pfam" id="PF13302">
    <property type="entry name" value="Acetyltransf_3"/>
    <property type="match status" value="1"/>
</dbReference>
<dbReference type="InterPro" id="IPR016181">
    <property type="entry name" value="Acyl_CoA_acyltransferase"/>
</dbReference>
<dbReference type="RefSeq" id="WP_123223459.1">
    <property type="nucleotide sequence ID" value="NZ_RJSF01000040.1"/>
</dbReference>
<name>A0A3N0GNK3_9ACTN</name>
<sequence length="203" mass="22695">MNTTPVEPDSSPTAHPLARVAWPLRTARLTLRLGEARDAEPTWAYRRLPSVGEWLTEIPEDLAAYEVKFVDPERLAATVVVELDGQLIGDFMLGVEDAWSQAEVADQARGAQAELGWVLDPAFTGHGYATEAVRALLDACFGQLGVRRVVANCFLDNETSWRLMERLGTRREVHAVAESLHRSGRWLDTVAYAILADEWQRLR</sequence>
<dbReference type="Gene3D" id="3.40.630.30">
    <property type="match status" value="1"/>
</dbReference>
<dbReference type="GO" id="GO:0016747">
    <property type="term" value="F:acyltransferase activity, transferring groups other than amino-acyl groups"/>
    <property type="evidence" value="ECO:0007669"/>
    <property type="project" value="InterPro"/>
</dbReference>
<accession>A0A3N0GNK3</accession>
<organism evidence="2 3">
    <name type="scientific">Nocardioides pocheonensis</name>
    <dbReference type="NCBI Taxonomy" id="661485"/>
    <lineage>
        <taxon>Bacteria</taxon>
        <taxon>Bacillati</taxon>
        <taxon>Actinomycetota</taxon>
        <taxon>Actinomycetes</taxon>
        <taxon>Propionibacteriales</taxon>
        <taxon>Nocardioidaceae</taxon>
        <taxon>Nocardioides</taxon>
    </lineage>
</organism>
<reference evidence="2 3" key="1">
    <citation type="submission" date="2018-11" db="EMBL/GenBank/DDBJ databases">
        <authorList>
            <person name="Li F."/>
        </authorList>
    </citation>
    <scope>NUCLEOTIDE SEQUENCE [LARGE SCALE GENOMIC DNA]</scope>
    <source>
        <strain evidence="2 3">Gsoil 818</strain>
    </source>
</reference>